<dbReference type="EMBL" id="NMUH01005254">
    <property type="protein sequence ID" value="MQM12270.1"/>
    <property type="molecule type" value="Genomic_DNA"/>
</dbReference>
<keyword evidence="5" id="KW-0479">Metal-binding</keyword>
<evidence type="ECO:0000313" key="10">
    <source>
        <dbReference type="EMBL" id="MQM12270.1"/>
    </source>
</evidence>
<sequence length="291" mass="33559">MTVVTGSIRYLATVQIQAPSVVHETQPREAEERVVYRDDVLLSRVHEILHGHERHCYNTFRMHPSMFLKLRDILVERELIRDSRYVTTSEQLAMFLFAMGHGVATGAMCEHFQHSSETINFYVNRVIKAIASLRFTYIVLPSEIDPVHPRIRHDDRFYPYFKDAIGAIDGTYTPADILKDKQARDRNRKKVISQNVMGVCGFDLIFHYVGVGFEGAAADMTVLRRAIDVGGFKVPQGKYYLVDSGYGNAAQFLAPYRGERYHLSENQNHGNAAYRNMRDKYNHRHAQLRNY</sequence>
<evidence type="ECO:0000256" key="7">
    <source>
        <dbReference type="ARBA" id="ARBA00023242"/>
    </source>
</evidence>
<dbReference type="InterPro" id="IPR027806">
    <property type="entry name" value="HARBI1_dom"/>
</dbReference>
<gene>
    <name evidence="10" type="ORF">Taro_045183</name>
</gene>
<name>A0A843X691_COLES</name>
<reference evidence="10" key="1">
    <citation type="submission" date="2017-07" db="EMBL/GenBank/DDBJ databases">
        <title>Taro Niue Genome Assembly and Annotation.</title>
        <authorList>
            <person name="Atibalentja N."/>
            <person name="Keating K."/>
            <person name="Fields C.J."/>
        </authorList>
    </citation>
    <scope>NUCLEOTIDE SEQUENCE</scope>
    <source>
        <strain evidence="10">Niue_2</strain>
        <tissue evidence="10">Leaf</tissue>
    </source>
</reference>
<evidence type="ECO:0000259" key="9">
    <source>
        <dbReference type="Pfam" id="PF26138"/>
    </source>
</evidence>
<keyword evidence="6" id="KW-0378">Hydrolase</keyword>
<dbReference type="Proteomes" id="UP000652761">
    <property type="component" value="Unassembled WGS sequence"/>
</dbReference>
<evidence type="ECO:0000259" key="8">
    <source>
        <dbReference type="Pfam" id="PF13359"/>
    </source>
</evidence>
<evidence type="ECO:0000256" key="4">
    <source>
        <dbReference type="ARBA" id="ARBA00022722"/>
    </source>
</evidence>
<dbReference type="Pfam" id="PF13359">
    <property type="entry name" value="DDE_Tnp_4"/>
    <property type="match status" value="1"/>
</dbReference>
<feature type="domain" description="DUF8040" evidence="9">
    <location>
        <begin position="44"/>
        <end position="131"/>
    </location>
</feature>
<evidence type="ECO:0000256" key="2">
    <source>
        <dbReference type="ARBA" id="ARBA00004123"/>
    </source>
</evidence>
<dbReference type="InterPro" id="IPR045249">
    <property type="entry name" value="HARBI1-like"/>
</dbReference>
<dbReference type="Pfam" id="PF26138">
    <property type="entry name" value="DUF8040"/>
    <property type="match status" value="1"/>
</dbReference>
<dbReference type="GO" id="GO:0005634">
    <property type="term" value="C:nucleus"/>
    <property type="evidence" value="ECO:0007669"/>
    <property type="project" value="UniProtKB-SubCell"/>
</dbReference>
<dbReference type="PANTHER" id="PTHR22930:SF259">
    <property type="entry name" value="OS08G0106900 PROTEIN"/>
    <property type="match status" value="1"/>
</dbReference>
<evidence type="ECO:0000256" key="3">
    <source>
        <dbReference type="ARBA" id="ARBA00006958"/>
    </source>
</evidence>
<accession>A0A843X691</accession>
<feature type="non-terminal residue" evidence="10">
    <location>
        <position position="291"/>
    </location>
</feature>
<evidence type="ECO:0000256" key="6">
    <source>
        <dbReference type="ARBA" id="ARBA00022801"/>
    </source>
</evidence>
<organism evidence="10 11">
    <name type="scientific">Colocasia esculenta</name>
    <name type="common">Wild taro</name>
    <name type="synonym">Arum esculentum</name>
    <dbReference type="NCBI Taxonomy" id="4460"/>
    <lineage>
        <taxon>Eukaryota</taxon>
        <taxon>Viridiplantae</taxon>
        <taxon>Streptophyta</taxon>
        <taxon>Embryophyta</taxon>
        <taxon>Tracheophyta</taxon>
        <taxon>Spermatophyta</taxon>
        <taxon>Magnoliopsida</taxon>
        <taxon>Liliopsida</taxon>
        <taxon>Araceae</taxon>
        <taxon>Aroideae</taxon>
        <taxon>Colocasieae</taxon>
        <taxon>Colocasia</taxon>
    </lineage>
</organism>
<evidence type="ECO:0008006" key="12">
    <source>
        <dbReference type="Google" id="ProtNLM"/>
    </source>
</evidence>
<evidence type="ECO:0000313" key="11">
    <source>
        <dbReference type="Proteomes" id="UP000652761"/>
    </source>
</evidence>
<dbReference type="GO" id="GO:0004518">
    <property type="term" value="F:nuclease activity"/>
    <property type="evidence" value="ECO:0007669"/>
    <property type="project" value="UniProtKB-KW"/>
</dbReference>
<dbReference type="PANTHER" id="PTHR22930">
    <property type="match status" value="1"/>
</dbReference>
<comment type="similarity">
    <text evidence="3">Belongs to the HARBI1 family.</text>
</comment>
<keyword evidence="4" id="KW-0540">Nuclease</keyword>
<protein>
    <recommendedName>
        <fullName evidence="12">DDE Tnp4 domain-containing protein</fullName>
    </recommendedName>
</protein>
<dbReference type="OrthoDB" id="665395at2759"/>
<proteinExistence type="inferred from homology"/>
<evidence type="ECO:0000256" key="1">
    <source>
        <dbReference type="ARBA" id="ARBA00001968"/>
    </source>
</evidence>
<comment type="caution">
    <text evidence="10">The sequence shown here is derived from an EMBL/GenBank/DDBJ whole genome shotgun (WGS) entry which is preliminary data.</text>
</comment>
<comment type="cofactor">
    <cofactor evidence="1">
        <name>a divalent metal cation</name>
        <dbReference type="ChEBI" id="CHEBI:60240"/>
    </cofactor>
</comment>
<dbReference type="AlphaFoldDB" id="A0A843X691"/>
<feature type="domain" description="DDE Tnp4" evidence="8">
    <location>
        <begin position="169"/>
        <end position="289"/>
    </location>
</feature>
<dbReference type="GO" id="GO:0016787">
    <property type="term" value="F:hydrolase activity"/>
    <property type="evidence" value="ECO:0007669"/>
    <property type="project" value="UniProtKB-KW"/>
</dbReference>
<evidence type="ECO:0000256" key="5">
    <source>
        <dbReference type="ARBA" id="ARBA00022723"/>
    </source>
</evidence>
<comment type="subcellular location">
    <subcellularLocation>
        <location evidence="2">Nucleus</location>
    </subcellularLocation>
</comment>
<dbReference type="InterPro" id="IPR058353">
    <property type="entry name" value="DUF8040"/>
</dbReference>
<keyword evidence="11" id="KW-1185">Reference proteome</keyword>
<dbReference type="GO" id="GO:0046872">
    <property type="term" value="F:metal ion binding"/>
    <property type="evidence" value="ECO:0007669"/>
    <property type="project" value="UniProtKB-KW"/>
</dbReference>
<keyword evidence="7" id="KW-0539">Nucleus</keyword>